<name>A0A8J2S177_9CRUS</name>
<accession>A0A8J2S177</accession>
<sequence>MDFNSNIVIRREINGLLPSTGFYMPKKFLIFQRIPITIWSLIAVAIGNAYSGSLTSFLTVPKLKTTINYLEELANNNEFKLTAEINTADADKFLRAISGYAQILGDSLRNNPHLLFRNYTEATENVLNNNAVYLRRYVLIRPFTQGDEIECKKIAGFTVMSTVNRTFFSALFRETTFQLMVFLSAVLFIIVGLPFFYCAVSVPLTVTFLYSAIWSSAMMKSLEIQNELSLVKQQYQESSDKTTFLVAEYYGPLLDLNPGENITFISISSFQGLEDELFNKSKRVHHTFVMNEDTPQLKPVLLNASKRQKNSFFTINLN</sequence>
<dbReference type="AlphaFoldDB" id="A0A8J2S177"/>
<keyword evidence="1" id="KW-0812">Transmembrane</keyword>
<proteinExistence type="predicted"/>
<comment type="caution">
    <text evidence="2">The sequence shown here is derived from an EMBL/GenBank/DDBJ whole genome shotgun (WGS) entry which is preliminary data.</text>
</comment>
<dbReference type="EMBL" id="CAKKLH010000292">
    <property type="protein sequence ID" value="CAH0109486.1"/>
    <property type="molecule type" value="Genomic_DNA"/>
</dbReference>
<gene>
    <name evidence="2" type="ORF">DGAL_LOCUS12964</name>
</gene>
<protein>
    <submittedName>
        <fullName evidence="2">Uncharacterized protein</fullName>
    </submittedName>
</protein>
<dbReference type="OrthoDB" id="41532at2759"/>
<reference evidence="2" key="1">
    <citation type="submission" date="2021-11" db="EMBL/GenBank/DDBJ databases">
        <authorList>
            <person name="Schell T."/>
        </authorList>
    </citation>
    <scope>NUCLEOTIDE SEQUENCE</scope>
    <source>
        <strain evidence="2">M5</strain>
    </source>
</reference>
<keyword evidence="1" id="KW-0472">Membrane</keyword>
<feature type="transmembrane region" description="Helical" evidence="1">
    <location>
        <begin position="177"/>
        <end position="210"/>
    </location>
</feature>
<evidence type="ECO:0000313" key="2">
    <source>
        <dbReference type="EMBL" id="CAH0109486.1"/>
    </source>
</evidence>
<keyword evidence="3" id="KW-1185">Reference proteome</keyword>
<evidence type="ECO:0000256" key="1">
    <source>
        <dbReference type="SAM" id="Phobius"/>
    </source>
</evidence>
<organism evidence="2 3">
    <name type="scientific">Daphnia galeata</name>
    <dbReference type="NCBI Taxonomy" id="27404"/>
    <lineage>
        <taxon>Eukaryota</taxon>
        <taxon>Metazoa</taxon>
        <taxon>Ecdysozoa</taxon>
        <taxon>Arthropoda</taxon>
        <taxon>Crustacea</taxon>
        <taxon>Branchiopoda</taxon>
        <taxon>Diplostraca</taxon>
        <taxon>Cladocera</taxon>
        <taxon>Anomopoda</taxon>
        <taxon>Daphniidae</taxon>
        <taxon>Daphnia</taxon>
    </lineage>
</organism>
<keyword evidence="1" id="KW-1133">Transmembrane helix</keyword>
<feature type="transmembrane region" description="Helical" evidence="1">
    <location>
        <begin position="34"/>
        <end position="51"/>
    </location>
</feature>
<dbReference type="Gene3D" id="3.40.190.10">
    <property type="entry name" value="Periplasmic binding protein-like II"/>
    <property type="match status" value="1"/>
</dbReference>
<evidence type="ECO:0000313" key="3">
    <source>
        <dbReference type="Proteomes" id="UP000789390"/>
    </source>
</evidence>
<dbReference type="Proteomes" id="UP000789390">
    <property type="component" value="Unassembled WGS sequence"/>
</dbReference>